<evidence type="ECO:0000313" key="2">
    <source>
        <dbReference type="EMBL" id="CNV14960.1"/>
    </source>
</evidence>
<dbReference type="AlphaFoldDB" id="A0A655ECJ4"/>
<accession>A0A655ECJ4</accession>
<proteinExistence type="predicted"/>
<protein>
    <submittedName>
        <fullName evidence="2">Uncharacterized protein</fullName>
    </submittedName>
</protein>
<evidence type="ECO:0000313" key="3">
    <source>
        <dbReference type="Proteomes" id="UP000041314"/>
    </source>
</evidence>
<dbReference type="Proteomes" id="UP000042394">
    <property type="component" value="Unassembled WGS sequence"/>
</dbReference>
<gene>
    <name evidence="2" type="ORF">ERS008198_04490</name>
    <name evidence="1" type="ORF">ERS008207_03602</name>
</gene>
<evidence type="ECO:0000313" key="1">
    <source>
        <dbReference type="EMBL" id="CNU83921.1"/>
    </source>
</evidence>
<evidence type="ECO:0000313" key="4">
    <source>
        <dbReference type="Proteomes" id="UP000042394"/>
    </source>
</evidence>
<name>A0A655ECJ4_SALET</name>
<sequence length="136" mass="15990">MTVRQHQRLRRDFAAQFTKRYDRSSESDCANKDTEEDFGQMDIHQHRRQTGVMVQIAVKTNQYRRQAHETVQNRDQLRHLGHLNFFRHADANRAANNHGDQNPCYVAGIRPENGRQQRDRHPGNTEVIPLAGRFML</sequence>
<organism evidence="2 3">
    <name type="scientific">Salmonella enterica subsp. enterica serovar Bovismorbificans</name>
    <dbReference type="NCBI Taxonomy" id="58097"/>
    <lineage>
        <taxon>Bacteria</taxon>
        <taxon>Pseudomonadati</taxon>
        <taxon>Pseudomonadota</taxon>
        <taxon>Gammaproteobacteria</taxon>
        <taxon>Enterobacterales</taxon>
        <taxon>Enterobacteriaceae</taxon>
        <taxon>Salmonella</taxon>
    </lineage>
</organism>
<dbReference type="EMBL" id="CQPA01000061">
    <property type="protein sequence ID" value="CNV14960.1"/>
    <property type="molecule type" value="Genomic_DNA"/>
</dbReference>
<dbReference type="EMBL" id="CQPD01000042">
    <property type="protein sequence ID" value="CNU83921.1"/>
    <property type="molecule type" value="Genomic_DNA"/>
</dbReference>
<reference evidence="3 4" key="1">
    <citation type="submission" date="2015-03" db="EMBL/GenBank/DDBJ databases">
        <authorList>
            <consortium name="Pathogen Informatics"/>
        </authorList>
    </citation>
    <scope>NUCLEOTIDE SEQUENCE [LARGE SCALE GENOMIC DNA]</scope>
    <source>
        <strain evidence="2 3">A1104</strain>
        <strain evidence="1 4">D4891</strain>
    </source>
</reference>
<dbReference type="Proteomes" id="UP000041314">
    <property type="component" value="Unassembled WGS sequence"/>
</dbReference>